<dbReference type="EMBL" id="JAEQNB010000001">
    <property type="protein sequence ID" value="MBL0386145.1"/>
    <property type="molecule type" value="Genomic_DNA"/>
</dbReference>
<dbReference type="Proteomes" id="UP000602284">
    <property type="component" value="Unassembled WGS sequence"/>
</dbReference>
<proteinExistence type="predicted"/>
<dbReference type="Pfam" id="PF08281">
    <property type="entry name" value="Sigma70_r4_2"/>
    <property type="match status" value="1"/>
</dbReference>
<dbReference type="InterPro" id="IPR013324">
    <property type="entry name" value="RNA_pol_sigma_r3/r4-like"/>
</dbReference>
<evidence type="ECO:0000313" key="3">
    <source>
        <dbReference type="Proteomes" id="UP000602284"/>
    </source>
</evidence>
<feature type="domain" description="RNA polymerase sigma factor 70 region 4 type 2" evidence="1">
    <location>
        <begin position="134"/>
        <end position="176"/>
    </location>
</feature>
<dbReference type="RefSeq" id="WP_201632048.1">
    <property type="nucleotide sequence ID" value="NZ_JAEQNB010000001.1"/>
</dbReference>
<dbReference type="Gene3D" id="1.20.140.160">
    <property type="match status" value="1"/>
</dbReference>
<comment type="caution">
    <text evidence="2">The sequence shown here is derived from an EMBL/GenBank/DDBJ whole genome shotgun (WGS) entry which is preliminary data.</text>
</comment>
<organism evidence="2 3">
    <name type="scientific">Tumebacillus amylolyticus</name>
    <dbReference type="NCBI Taxonomy" id="2801339"/>
    <lineage>
        <taxon>Bacteria</taxon>
        <taxon>Bacillati</taxon>
        <taxon>Bacillota</taxon>
        <taxon>Bacilli</taxon>
        <taxon>Bacillales</taxon>
        <taxon>Alicyclobacillaceae</taxon>
        <taxon>Tumebacillus</taxon>
    </lineage>
</organism>
<evidence type="ECO:0000259" key="1">
    <source>
        <dbReference type="Pfam" id="PF08281"/>
    </source>
</evidence>
<name>A0ABS1J7G2_9BACL</name>
<reference evidence="2 3" key="1">
    <citation type="submission" date="2021-01" db="EMBL/GenBank/DDBJ databases">
        <title>Tumebacillus sp. strain ITR2 16S ribosomal RNA gene Genome sequencing and assembly.</title>
        <authorList>
            <person name="Kang M."/>
        </authorList>
    </citation>
    <scope>NUCLEOTIDE SEQUENCE [LARGE SCALE GENOMIC DNA]</scope>
    <source>
        <strain evidence="2 3">ITR2</strain>
    </source>
</reference>
<accession>A0ABS1J7G2</accession>
<evidence type="ECO:0000313" key="2">
    <source>
        <dbReference type="EMBL" id="MBL0386145.1"/>
    </source>
</evidence>
<dbReference type="InterPro" id="IPR013249">
    <property type="entry name" value="RNA_pol_sigma70_r4_t2"/>
</dbReference>
<gene>
    <name evidence="2" type="ORF">JJB07_05705</name>
</gene>
<keyword evidence="3" id="KW-1185">Reference proteome</keyword>
<sequence>MSRTQSSPVVPFFSNPLLHRFLQSAENRRLFTNVILTRNEADRLELERRFAEHYFEMRFLGFVRKHIHYEALHLLTKSRAKAKQEALILNTPLSTEAGGGGHERIELLEDPNTSVEGVVIEDSEELLNLTGNPALHEAIQGLTQKQQTVLYLLYVKQRTEAEASLELGVSQQAINKLKLSSLSLLRKKLAKEPAERSVGR</sequence>
<protein>
    <recommendedName>
        <fullName evidence="1">RNA polymerase sigma factor 70 region 4 type 2 domain-containing protein</fullName>
    </recommendedName>
</protein>
<dbReference type="SUPFAM" id="SSF88659">
    <property type="entry name" value="Sigma3 and sigma4 domains of RNA polymerase sigma factors"/>
    <property type="match status" value="1"/>
</dbReference>